<keyword evidence="3 7" id="KW-0812">Transmembrane</keyword>
<dbReference type="InterPro" id="IPR004841">
    <property type="entry name" value="AA-permease/SLC12A_dom"/>
</dbReference>
<feature type="transmembrane region" description="Helical" evidence="7">
    <location>
        <begin position="140"/>
        <end position="162"/>
    </location>
</feature>
<comment type="subcellular location">
    <subcellularLocation>
        <location evidence="1">Membrane</location>
        <topology evidence="1">Multi-pass membrane protein</topology>
    </subcellularLocation>
</comment>
<evidence type="ECO:0000313" key="9">
    <source>
        <dbReference type="EMBL" id="TYJ53663.1"/>
    </source>
</evidence>
<keyword evidence="10" id="KW-1185">Reference proteome</keyword>
<reference evidence="9 10" key="1">
    <citation type="submission" date="2017-05" db="EMBL/GenBank/DDBJ databases">
        <title>The Genome Sequence of Tsuchiyaea wingfieldii DSM 27421.</title>
        <authorList>
            <person name="Cuomo C."/>
            <person name="Passer A."/>
            <person name="Billmyre B."/>
            <person name="Heitman J."/>
        </authorList>
    </citation>
    <scope>NUCLEOTIDE SEQUENCE [LARGE SCALE GENOMIC DNA]</scope>
    <source>
        <strain evidence="9 10">DSM 27421</strain>
    </source>
</reference>
<dbReference type="GO" id="GO:0015171">
    <property type="term" value="F:amino acid transmembrane transporter activity"/>
    <property type="evidence" value="ECO:0007669"/>
    <property type="project" value="TreeGrafter"/>
</dbReference>
<sequence length="559" mass="62007">MSAINQQHPSSVDGTSKDGLEKSTELGATIDVQAVDDLFDTDGPIGEQKQTRRYLKPRHVQMMGISGSIGTGLFIGVGTSLAHAGPLGMFLAYTIYALLVFSTYNAMGEMVCWLPIDGSIIVFGHKYLDDSWGFALGWLYFINSALAVASEVSAVAALVNFWTDAVNNAVYVAVISASLVGLNIFGIHIFGEGQFYFSLFKVLLIMGLLVMTFITMVGGNPAHDVYGFRYWKDPGPFVEYLVSGSTGKFLGFWSVFVQAAYAYGGPDCVAFAAGETRNPRRVLPSVFRRVIYRLLVFYIFGVLAVGILCPSNDADLTSGAAGAAASPFVIGVKRLNIPFLPDLINALLMTSAWSCGLELFFISSRALYSLAIDHKTPALFRFTWRGVPTFCVLAVFAVSLLAFMSASTSSIEVFTWLTSIVGSGVLVQFIMYHTIYIRFRRAQMAQGIPDIERPWYRKGQYYFSIVTLICYIIIFLTNGFSVFMKGHWSISSFIFAYASLLFLLVPWAGYKIVRRGRWLTPLKEVDLYAGRTREQMDFIDDPEMEAVTKGQKFNKWFWG</sequence>
<keyword evidence="2" id="KW-0813">Transport</keyword>
<feature type="transmembrane region" description="Helical" evidence="7">
    <location>
        <begin position="490"/>
        <end position="510"/>
    </location>
</feature>
<dbReference type="EMBL" id="NIDF01000081">
    <property type="protein sequence ID" value="TYJ53663.1"/>
    <property type="molecule type" value="Genomic_DNA"/>
</dbReference>
<evidence type="ECO:0000256" key="1">
    <source>
        <dbReference type="ARBA" id="ARBA00004141"/>
    </source>
</evidence>
<name>A0A5D3AU17_9TREE</name>
<dbReference type="FunFam" id="1.20.1740.10:FF:000001">
    <property type="entry name" value="Amino acid permease"/>
    <property type="match status" value="1"/>
</dbReference>
<keyword evidence="6 7" id="KW-0472">Membrane</keyword>
<evidence type="ECO:0000256" key="5">
    <source>
        <dbReference type="ARBA" id="ARBA00022989"/>
    </source>
</evidence>
<evidence type="ECO:0000313" key="10">
    <source>
        <dbReference type="Proteomes" id="UP000322245"/>
    </source>
</evidence>
<proteinExistence type="predicted"/>
<organism evidence="9 10">
    <name type="scientific">Cryptococcus floricola</name>
    <dbReference type="NCBI Taxonomy" id="2591691"/>
    <lineage>
        <taxon>Eukaryota</taxon>
        <taxon>Fungi</taxon>
        <taxon>Dikarya</taxon>
        <taxon>Basidiomycota</taxon>
        <taxon>Agaricomycotina</taxon>
        <taxon>Tremellomycetes</taxon>
        <taxon>Tremellales</taxon>
        <taxon>Cryptococcaceae</taxon>
        <taxon>Cryptococcus</taxon>
    </lineage>
</organism>
<comment type="caution">
    <text evidence="9">The sequence shown here is derived from an EMBL/GenBank/DDBJ whole genome shotgun (WGS) entry which is preliminary data.</text>
</comment>
<evidence type="ECO:0000256" key="7">
    <source>
        <dbReference type="SAM" id="Phobius"/>
    </source>
</evidence>
<dbReference type="GO" id="GO:0016020">
    <property type="term" value="C:membrane"/>
    <property type="evidence" value="ECO:0007669"/>
    <property type="project" value="UniProtKB-SubCell"/>
</dbReference>
<accession>A0A5D3AU17</accession>
<feature type="transmembrane region" description="Helical" evidence="7">
    <location>
        <begin position="382"/>
        <end position="404"/>
    </location>
</feature>
<dbReference type="Gene3D" id="1.20.1740.10">
    <property type="entry name" value="Amino acid/polyamine transporter I"/>
    <property type="match status" value="1"/>
</dbReference>
<feature type="transmembrane region" description="Helical" evidence="7">
    <location>
        <begin position="416"/>
        <end position="439"/>
    </location>
</feature>
<dbReference type="InterPro" id="IPR050524">
    <property type="entry name" value="APC_YAT"/>
</dbReference>
<feature type="domain" description="Amino acid permease/ SLC12A" evidence="8">
    <location>
        <begin position="59"/>
        <end position="515"/>
    </location>
</feature>
<keyword evidence="4" id="KW-0029">Amino-acid transport</keyword>
<evidence type="ECO:0000256" key="3">
    <source>
        <dbReference type="ARBA" id="ARBA00022692"/>
    </source>
</evidence>
<dbReference type="Proteomes" id="UP000322245">
    <property type="component" value="Unassembled WGS sequence"/>
</dbReference>
<gene>
    <name evidence="9" type="ORF">B9479_005689</name>
</gene>
<feature type="transmembrane region" description="Helical" evidence="7">
    <location>
        <begin position="343"/>
        <end position="362"/>
    </location>
</feature>
<feature type="transmembrane region" description="Helical" evidence="7">
    <location>
        <begin position="62"/>
        <end position="81"/>
    </location>
</feature>
<evidence type="ECO:0000256" key="6">
    <source>
        <dbReference type="ARBA" id="ARBA00023136"/>
    </source>
</evidence>
<evidence type="ECO:0000256" key="2">
    <source>
        <dbReference type="ARBA" id="ARBA00022448"/>
    </source>
</evidence>
<keyword evidence="5 7" id="KW-1133">Transmembrane helix</keyword>
<dbReference type="PIRSF" id="PIRSF006060">
    <property type="entry name" value="AA_transporter"/>
    <property type="match status" value="1"/>
</dbReference>
<dbReference type="PANTHER" id="PTHR43341">
    <property type="entry name" value="AMINO ACID PERMEASE"/>
    <property type="match status" value="1"/>
</dbReference>
<protein>
    <recommendedName>
        <fullName evidence="8">Amino acid permease/ SLC12A domain-containing protein</fullName>
    </recommendedName>
</protein>
<feature type="transmembrane region" description="Helical" evidence="7">
    <location>
        <begin position="196"/>
        <end position="219"/>
    </location>
</feature>
<dbReference type="AlphaFoldDB" id="A0A5D3AU17"/>
<feature type="transmembrane region" description="Helical" evidence="7">
    <location>
        <begin position="169"/>
        <end position="190"/>
    </location>
</feature>
<evidence type="ECO:0000259" key="8">
    <source>
        <dbReference type="Pfam" id="PF00324"/>
    </source>
</evidence>
<dbReference type="Pfam" id="PF00324">
    <property type="entry name" value="AA_permease"/>
    <property type="match status" value="1"/>
</dbReference>
<dbReference type="PANTHER" id="PTHR43341:SF1">
    <property type="entry name" value="GENERAL AMINO-ACID PERMEASE GAP1"/>
    <property type="match status" value="1"/>
</dbReference>
<feature type="transmembrane region" description="Helical" evidence="7">
    <location>
        <begin position="290"/>
        <end position="308"/>
    </location>
</feature>
<feature type="transmembrane region" description="Helical" evidence="7">
    <location>
        <begin position="460"/>
        <end position="484"/>
    </location>
</feature>
<evidence type="ECO:0000256" key="4">
    <source>
        <dbReference type="ARBA" id="ARBA00022970"/>
    </source>
</evidence>